<evidence type="ECO:0000256" key="11">
    <source>
        <dbReference type="ARBA" id="ARBA00022884"/>
    </source>
</evidence>
<dbReference type="InterPro" id="IPR005147">
    <property type="entry name" value="tRNA_synthase_B5-dom"/>
</dbReference>
<evidence type="ECO:0000256" key="8">
    <source>
        <dbReference type="ARBA" id="ARBA00022741"/>
    </source>
</evidence>
<dbReference type="HAMAP" id="MF_00283">
    <property type="entry name" value="Phe_tRNA_synth_beta1"/>
    <property type="match status" value="1"/>
</dbReference>
<evidence type="ECO:0000256" key="1">
    <source>
        <dbReference type="ARBA" id="ARBA00004496"/>
    </source>
</evidence>
<dbReference type="SUPFAM" id="SSF55681">
    <property type="entry name" value="Class II aaRS and biotin synthetases"/>
    <property type="match status" value="1"/>
</dbReference>
<sequence length="805" mass="89468">MRVSVKWLSEYLDLSGIKPVDLADQITLTGIEVDDVSLPAVTLEKVVVGEVLTAEKMPDSDHLKATMVEVGEEEPVSIVCGAPNVKVGQKVIVALPGVKLPNGLKIKKSKLRGVKSNGMICSLQELGFSDSVVPKKAEEGIYILPEDAKIGHSVLPYIGLDDAYIELDITPNRADALSMRGVGYEVGAILSQKPSFPEVTVTEDKEDKVENYISVSVEDEKDAPVYKMRVIKNLKVNESPMWLQRKLMNVGIRPIDTVVDVTNYIMLEYGQPLHAFDYDALESKRIDVRRAHKNESLVTLDDQTRKLNQDNLVITNGGVPVALAGVMGGLNTHVTEDTQTVALEAALFESSVIRKTAQSLNLRSESSSRFEKGLNTATIEEALDHAAQLIADLGSGQVVSGVAKVEAIQPKDKKVTLAIDKINQALGTELVMDEVVQLMDRLGFETETSTLTLTVTVPPRRWDIAIEADIIEEVARMYGYNRLPSTLPKSESIPGELTPKQRRIRETQRFMEGAGLSQTISYALTTNEKAKAFSRHEGEPVSLDWPMSEEHQALRMSLLSGLLDNVQYNVARQRKSVSFYEIGRVFHADSNKKRPDELTHLAGAMTGSRIEANWQENEQNVDFYTAKGILEEWFILMGIEEEISYAPTSAYEAFHPGRTAEIIWKNNVVGLVGQLHPLLAEERDLKETYLFEIDVDALLDVEKDTLIHVPTPKYPGTSRDIAFVVDEAVLNDSILSVMKQNGGKALKTIKLFDLYQGQNIEDNKKSMAYNLVYQNPEATLKEEEVTKDFEMLKTALVETFHAEIR</sequence>
<dbReference type="NCBIfam" id="NF045760">
    <property type="entry name" value="YtpR"/>
    <property type="match status" value="1"/>
</dbReference>
<evidence type="ECO:0000313" key="21">
    <source>
        <dbReference type="Proteomes" id="UP000198564"/>
    </source>
</evidence>
<dbReference type="PROSITE" id="PS51447">
    <property type="entry name" value="FDX_ACB"/>
    <property type="match status" value="1"/>
</dbReference>
<dbReference type="PROSITE" id="PS51483">
    <property type="entry name" value="B5"/>
    <property type="match status" value="1"/>
</dbReference>
<dbReference type="OrthoDB" id="9805455at2"/>
<dbReference type="InterPro" id="IPR041616">
    <property type="entry name" value="PheRS_beta_core"/>
</dbReference>
<keyword evidence="13 15" id="KW-0030">Aminoacyl-tRNA synthetase</keyword>
<comment type="subcellular location">
    <subcellularLocation>
        <location evidence="1 15">Cytoplasm</location>
    </subcellularLocation>
</comment>
<keyword evidence="6 15" id="KW-0436">Ligase</keyword>
<dbReference type="GO" id="GO:0140096">
    <property type="term" value="F:catalytic activity, acting on a protein"/>
    <property type="evidence" value="ECO:0007669"/>
    <property type="project" value="UniProtKB-ARBA"/>
</dbReference>
<dbReference type="SUPFAM" id="SSF56037">
    <property type="entry name" value="PheT/TilS domain"/>
    <property type="match status" value="1"/>
</dbReference>
<dbReference type="AlphaFoldDB" id="A0A1H6RKW0"/>
<dbReference type="EMBL" id="FNYW01000002">
    <property type="protein sequence ID" value="SEI52225.1"/>
    <property type="molecule type" value="Genomic_DNA"/>
</dbReference>
<dbReference type="Pfam" id="PF17759">
    <property type="entry name" value="tRNA_synthFbeta"/>
    <property type="match status" value="1"/>
</dbReference>
<feature type="domain" description="B5" evidence="19">
    <location>
        <begin position="410"/>
        <end position="485"/>
    </location>
</feature>
<evidence type="ECO:0000259" key="17">
    <source>
        <dbReference type="PROSITE" id="PS50886"/>
    </source>
</evidence>
<dbReference type="GO" id="GO:0009328">
    <property type="term" value="C:phenylalanine-tRNA ligase complex"/>
    <property type="evidence" value="ECO:0007669"/>
    <property type="project" value="TreeGrafter"/>
</dbReference>
<dbReference type="InterPro" id="IPR005121">
    <property type="entry name" value="Fdx_antiC-bd"/>
</dbReference>
<evidence type="ECO:0000256" key="10">
    <source>
        <dbReference type="ARBA" id="ARBA00022842"/>
    </source>
</evidence>
<dbReference type="Gene3D" id="3.30.930.10">
    <property type="entry name" value="Bira Bifunctional Protein, Domain 2"/>
    <property type="match status" value="1"/>
</dbReference>
<comment type="similarity">
    <text evidence="2 15">Belongs to the phenylalanyl-tRNA synthetase beta subunit family. Type 1 subfamily.</text>
</comment>
<dbReference type="GO" id="GO:0016740">
    <property type="term" value="F:transferase activity"/>
    <property type="evidence" value="ECO:0007669"/>
    <property type="project" value="UniProtKB-ARBA"/>
</dbReference>
<dbReference type="SUPFAM" id="SSF50249">
    <property type="entry name" value="Nucleic acid-binding proteins"/>
    <property type="match status" value="1"/>
</dbReference>
<dbReference type="InterPro" id="IPR020825">
    <property type="entry name" value="Phe-tRNA_synthase-like_B3/B4"/>
</dbReference>
<feature type="binding site" evidence="15">
    <location>
        <position position="469"/>
    </location>
    <ligand>
        <name>Mg(2+)</name>
        <dbReference type="ChEBI" id="CHEBI:18420"/>
        <note>shared with alpha subunit</note>
    </ligand>
</feature>
<dbReference type="Gene3D" id="3.30.70.380">
    <property type="entry name" value="Ferrodoxin-fold anticodon-binding domain"/>
    <property type="match status" value="1"/>
</dbReference>
<name>A0A1H6RKW0_9LACT</name>
<comment type="cofactor">
    <cofactor evidence="15">
        <name>Mg(2+)</name>
        <dbReference type="ChEBI" id="CHEBI:18420"/>
    </cofactor>
    <text evidence="15">Binds 2 magnesium ions per tetramer.</text>
</comment>
<dbReference type="InterPro" id="IPR002547">
    <property type="entry name" value="tRNA-bd_dom"/>
</dbReference>
<dbReference type="STRING" id="1130080.SAMN04488113_10238"/>
<dbReference type="CDD" id="cd00769">
    <property type="entry name" value="PheRS_beta_core"/>
    <property type="match status" value="1"/>
</dbReference>
<dbReference type="GO" id="GO:0000287">
    <property type="term" value="F:magnesium ion binding"/>
    <property type="evidence" value="ECO:0007669"/>
    <property type="project" value="UniProtKB-UniRule"/>
</dbReference>
<keyword evidence="4 15" id="KW-0963">Cytoplasm</keyword>
<feature type="domain" description="FDX-ACB" evidence="18">
    <location>
        <begin position="712"/>
        <end position="805"/>
    </location>
</feature>
<evidence type="ECO:0000256" key="15">
    <source>
        <dbReference type="HAMAP-Rule" id="MF_00283"/>
    </source>
</evidence>
<dbReference type="Gene3D" id="3.50.40.10">
    <property type="entry name" value="Phenylalanyl-trna Synthetase, Chain B, domain 3"/>
    <property type="match status" value="1"/>
</dbReference>
<dbReference type="SUPFAM" id="SSF46955">
    <property type="entry name" value="Putative DNA-binding domain"/>
    <property type="match status" value="1"/>
</dbReference>
<keyword evidence="12 15" id="KW-0648">Protein biosynthesis</keyword>
<evidence type="ECO:0000256" key="4">
    <source>
        <dbReference type="ARBA" id="ARBA00022490"/>
    </source>
</evidence>
<protein>
    <recommendedName>
        <fullName evidence="15">Phenylalanine--tRNA ligase beta subunit</fullName>
        <ecNumber evidence="15">6.1.1.20</ecNumber>
    </recommendedName>
    <alternativeName>
        <fullName evidence="15">Phenylalanyl-tRNA synthetase beta subunit</fullName>
        <shortName evidence="15">PheRS</shortName>
    </alternativeName>
</protein>
<dbReference type="SUPFAM" id="SSF54991">
    <property type="entry name" value="Anticodon-binding domain of PheRS"/>
    <property type="match status" value="1"/>
</dbReference>
<dbReference type="Pfam" id="PF01588">
    <property type="entry name" value="tRNA_bind"/>
    <property type="match status" value="1"/>
</dbReference>
<dbReference type="NCBIfam" id="TIGR00472">
    <property type="entry name" value="pheT_bact"/>
    <property type="match status" value="1"/>
</dbReference>
<dbReference type="Proteomes" id="UP000198564">
    <property type="component" value="Unassembled WGS sequence"/>
</dbReference>
<dbReference type="SMART" id="SM00896">
    <property type="entry name" value="FDX-ACB"/>
    <property type="match status" value="1"/>
</dbReference>
<keyword evidence="21" id="KW-1185">Reference proteome</keyword>
<feature type="binding site" evidence="15">
    <location>
        <position position="473"/>
    </location>
    <ligand>
        <name>Mg(2+)</name>
        <dbReference type="ChEBI" id="CHEBI:18420"/>
        <note>shared with alpha subunit</note>
    </ligand>
</feature>
<evidence type="ECO:0000259" key="18">
    <source>
        <dbReference type="PROSITE" id="PS51447"/>
    </source>
</evidence>
<feature type="binding site" evidence="15">
    <location>
        <position position="472"/>
    </location>
    <ligand>
        <name>Mg(2+)</name>
        <dbReference type="ChEBI" id="CHEBI:18420"/>
        <note>shared with alpha subunit</note>
    </ligand>
</feature>
<dbReference type="EC" id="6.1.1.20" evidence="15"/>
<evidence type="ECO:0000313" key="20">
    <source>
        <dbReference type="EMBL" id="SEI52225.1"/>
    </source>
</evidence>
<dbReference type="InterPro" id="IPR012340">
    <property type="entry name" value="NA-bd_OB-fold"/>
</dbReference>
<dbReference type="PANTHER" id="PTHR10947:SF0">
    <property type="entry name" value="PHENYLALANINE--TRNA LIGASE BETA SUBUNIT"/>
    <property type="match status" value="1"/>
</dbReference>
<dbReference type="InterPro" id="IPR045060">
    <property type="entry name" value="Phe-tRNA-ligase_IIc_bsu"/>
</dbReference>
<comment type="subunit">
    <text evidence="3 15">Tetramer of two alpha and two beta subunits.</text>
</comment>
<dbReference type="Gene3D" id="3.30.56.10">
    <property type="match status" value="2"/>
</dbReference>
<dbReference type="InterPro" id="IPR005146">
    <property type="entry name" value="B3/B4_tRNA-bd"/>
</dbReference>
<evidence type="ECO:0000256" key="14">
    <source>
        <dbReference type="ARBA" id="ARBA00049255"/>
    </source>
</evidence>
<evidence type="ECO:0000256" key="2">
    <source>
        <dbReference type="ARBA" id="ARBA00008653"/>
    </source>
</evidence>
<dbReference type="CDD" id="cd02796">
    <property type="entry name" value="tRNA_bind_bactPheRS"/>
    <property type="match status" value="1"/>
</dbReference>
<accession>A0A1H6RKW0</accession>
<dbReference type="FunFam" id="3.30.930.10:FF:000022">
    <property type="entry name" value="Phenylalanine--tRNA ligase beta subunit"/>
    <property type="match status" value="1"/>
</dbReference>
<dbReference type="FunFam" id="3.30.70.380:FF:000001">
    <property type="entry name" value="Phenylalanine--tRNA ligase beta subunit"/>
    <property type="match status" value="1"/>
</dbReference>
<dbReference type="RefSeq" id="WP_091632179.1">
    <property type="nucleotide sequence ID" value="NZ_FNYW01000002.1"/>
</dbReference>
<dbReference type="GO" id="GO:0005524">
    <property type="term" value="F:ATP binding"/>
    <property type="evidence" value="ECO:0007669"/>
    <property type="project" value="UniProtKB-UniRule"/>
</dbReference>
<dbReference type="SMART" id="SM00874">
    <property type="entry name" value="B5"/>
    <property type="match status" value="1"/>
</dbReference>
<gene>
    <name evidence="15" type="primary">pheT</name>
    <name evidence="20" type="ORF">SAMN04488113_10238</name>
</gene>
<dbReference type="InterPro" id="IPR036690">
    <property type="entry name" value="Fdx_antiC-bd_sf"/>
</dbReference>
<keyword evidence="9 15" id="KW-0067">ATP-binding</keyword>
<dbReference type="InterPro" id="IPR045864">
    <property type="entry name" value="aa-tRNA-synth_II/BPL/LPL"/>
</dbReference>
<keyword evidence="8 15" id="KW-0547">Nucleotide-binding</keyword>
<comment type="catalytic activity">
    <reaction evidence="14 15">
        <text>tRNA(Phe) + L-phenylalanine + ATP = L-phenylalanyl-tRNA(Phe) + AMP + diphosphate + H(+)</text>
        <dbReference type="Rhea" id="RHEA:19413"/>
        <dbReference type="Rhea" id="RHEA-COMP:9668"/>
        <dbReference type="Rhea" id="RHEA-COMP:9699"/>
        <dbReference type="ChEBI" id="CHEBI:15378"/>
        <dbReference type="ChEBI" id="CHEBI:30616"/>
        <dbReference type="ChEBI" id="CHEBI:33019"/>
        <dbReference type="ChEBI" id="CHEBI:58095"/>
        <dbReference type="ChEBI" id="CHEBI:78442"/>
        <dbReference type="ChEBI" id="CHEBI:78531"/>
        <dbReference type="ChEBI" id="CHEBI:456215"/>
        <dbReference type="EC" id="6.1.1.20"/>
    </reaction>
</comment>
<dbReference type="GO" id="GO:0006432">
    <property type="term" value="P:phenylalanyl-tRNA aminoacylation"/>
    <property type="evidence" value="ECO:0007669"/>
    <property type="project" value="UniProtKB-UniRule"/>
</dbReference>
<organism evidence="20 21">
    <name type="scientific">Alkalibacterium gilvum</name>
    <dbReference type="NCBI Taxonomy" id="1130080"/>
    <lineage>
        <taxon>Bacteria</taxon>
        <taxon>Bacillati</taxon>
        <taxon>Bacillota</taxon>
        <taxon>Bacilli</taxon>
        <taxon>Lactobacillales</taxon>
        <taxon>Carnobacteriaceae</taxon>
        <taxon>Alkalibacterium</taxon>
    </lineage>
</organism>
<dbReference type="SMART" id="SM00873">
    <property type="entry name" value="B3_4"/>
    <property type="match status" value="1"/>
</dbReference>
<feature type="binding site" evidence="15">
    <location>
        <position position="463"/>
    </location>
    <ligand>
        <name>Mg(2+)</name>
        <dbReference type="ChEBI" id="CHEBI:18420"/>
        <note>shared with alpha subunit</note>
    </ligand>
</feature>
<proteinExistence type="inferred from homology"/>
<keyword evidence="10 15" id="KW-0460">Magnesium</keyword>
<dbReference type="InterPro" id="IPR004532">
    <property type="entry name" value="Phe-tRNA-ligase_IIc_bsu_bact"/>
</dbReference>
<keyword evidence="5 16" id="KW-0820">tRNA-binding</keyword>
<dbReference type="Pfam" id="PF03483">
    <property type="entry name" value="B3_4"/>
    <property type="match status" value="1"/>
</dbReference>
<evidence type="ECO:0000256" key="7">
    <source>
        <dbReference type="ARBA" id="ARBA00022723"/>
    </source>
</evidence>
<evidence type="ECO:0000256" key="3">
    <source>
        <dbReference type="ARBA" id="ARBA00011209"/>
    </source>
</evidence>
<evidence type="ECO:0000259" key="19">
    <source>
        <dbReference type="PROSITE" id="PS51483"/>
    </source>
</evidence>
<dbReference type="Gene3D" id="2.40.50.140">
    <property type="entry name" value="Nucleic acid-binding proteins"/>
    <property type="match status" value="1"/>
</dbReference>
<feature type="domain" description="TRNA-binding" evidence="17">
    <location>
        <begin position="40"/>
        <end position="155"/>
    </location>
</feature>
<evidence type="ECO:0000256" key="9">
    <source>
        <dbReference type="ARBA" id="ARBA00022840"/>
    </source>
</evidence>
<dbReference type="Pfam" id="PF03484">
    <property type="entry name" value="B5"/>
    <property type="match status" value="1"/>
</dbReference>
<dbReference type="Pfam" id="PF03147">
    <property type="entry name" value="FDX-ACB"/>
    <property type="match status" value="1"/>
</dbReference>
<evidence type="ECO:0000256" key="16">
    <source>
        <dbReference type="PROSITE-ProRule" id="PRU00209"/>
    </source>
</evidence>
<dbReference type="PANTHER" id="PTHR10947">
    <property type="entry name" value="PHENYLALANYL-TRNA SYNTHETASE BETA CHAIN AND LEUCINE-RICH REPEAT-CONTAINING PROTEIN 47"/>
    <property type="match status" value="1"/>
</dbReference>
<keyword evidence="7 15" id="KW-0479">Metal-binding</keyword>
<dbReference type="FunFam" id="3.30.56.10:FF:000002">
    <property type="entry name" value="Phenylalanine--tRNA ligase beta subunit"/>
    <property type="match status" value="1"/>
</dbReference>
<dbReference type="FunFam" id="2.40.50.140:FF:000045">
    <property type="entry name" value="Phenylalanine--tRNA ligase beta subunit"/>
    <property type="match status" value="1"/>
</dbReference>
<evidence type="ECO:0000256" key="5">
    <source>
        <dbReference type="ARBA" id="ARBA00022555"/>
    </source>
</evidence>
<dbReference type="FunFam" id="3.50.40.10:FF:000001">
    <property type="entry name" value="Phenylalanine--tRNA ligase beta subunit"/>
    <property type="match status" value="1"/>
</dbReference>
<dbReference type="GO" id="GO:0000049">
    <property type="term" value="F:tRNA binding"/>
    <property type="evidence" value="ECO:0007669"/>
    <property type="project" value="UniProtKB-UniRule"/>
</dbReference>
<evidence type="ECO:0000256" key="13">
    <source>
        <dbReference type="ARBA" id="ARBA00023146"/>
    </source>
</evidence>
<dbReference type="PROSITE" id="PS50886">
    <property type="entry name" value="TRBD"/>
    <property type="match status" value="1"/>
</dbReference>
<dbReference type="InterPro" id="IPR009061">
    <property type="entry name" value="DNA-bd_dom_put_sf"/>
</dbReference>
<dbReference type="GO" id="GO:0004826">
    <property type="term" value="F:phenylalanine-tRNA ligase activity"/>
    <property type="evidence" value="ECO:0007669"/>
    <property type="project" value="UniProtKB-UniRule"/>
</dbReference>
<dbReference type="InterPro" id="IPR033714">
    <property type="entry name" value="tRNA_bind_bactPheRS"/>
</dbReference>
<evidence type="ECO:0000256" key="6">
    <source>
        <dbReference type="ARBA" id="ARBA00022598"/>
    </source>
</evidence>
<keyword evidence="11 16" id="KW-0694">RNA-binding</keyword>
<reference evidence="21" key="1">
    <citation type="submission" date="2016-10" db="EMBL/GenBank/DDBJ databases">
        <authorList>
            <person name="Varghese N."/>
            <person name="Submissions S."/>
        </authorList>
    </citation>
    <scope>NUCLEOTIDE SEQUENCE [LARGE SCALE GENOMIC DNA]</scope>
    <source>
        <strain evidence="21">DSM 25751</strain>
    </source>
</reference>
<evidence type="ECO:0000256" key="12">
    <source>
        <dbReference type="ARBA" id="ARBA00022917"/>
    </source>
</evidence>